<name>A0ABN9RMM6_9DINO</name>
<evidence type="ECO:0000313" key="1">
    <source>
        <dbReference type="EMBL" id="CAK0819570.1"/>
    </source>
</evidence>
<organism evidence="1 2">
    <name type="scientific">Prorocentrum cordatum</name>
    <dbReference type="NCBI Taxonomy" id="2364126"/>
    <lineage>
        <taxon>Eukaryota</taxon>
        <taxon>Sar</taxon>
        <taxon>Alveolata</taxon>
        <taxon>Dinophyceae</taxon>
        <taxon>Prorocentrales</taxon>
        <taxon>Prorocentraceae</taxon>
        <taxon>Prorocentrum</taxon>
    </lineage>
</organism>
<evidence type="ECO:0000313" key="2">
    <source>
        <dbReference type="Proteomes" id="UP001189429"/>
    </source>
</evidence>
<gene>
    <name evidence="1" type="ORF">PCOR1329_LOCUS21528</name>
</gene>
<dbReference type="Pfam" id="PF05721">
    <property type="entry name" value="PhyH"/>
    <property type="match status" value="1"/>
</dbReference>
<sequence length="389" mass="43457">MYYVMLVVNKFRDSVHSFFARISISFGRCLGQLAGIHVSSTQDGSSSATEAISGVTSRHRFDVADAEGWLSHLWTEGFVVLSGVLTPSDCDYSEDLLWEFLEEATEGQWKRHDVYSWQDDDVFRKLGGRAPDIGLVNSRGAGQSELSWFLRERTKRVFATLWGTDDLITSFDGIGIFRPWRHVSTTGGVSVGFLKNRTRGGWLHVDQGRSTAGQMCCVQGLVSLYEQNARTGGFQVVPKSHLLHKEIVDEFADDQLVDYVEPPADRLSREDSGLEPPRLVVTQAGDVILWDSRTLHASTPGFVEEEDNAATLPEKGDVATSKLLRAVVYVCMTPKHFASPRILTQRRQAYDIKATTSHWPHKNVMGFGWARGKALKYADAPDVRKDLIC</sequence>
<reference evidence="1" key="1">
    <citation type="submission" date="2023-10" db="EMBL/GenBank/DDBJ databases">
        <authorList>
            <person name="Chen Y."/>
            <person name="Shah S."/>
            <person name="Dougan E. K."/>
            <person name="Thang M."/>
            <person name="Chan C."/>
        </authorList>
    </citation>
    <scope>NUCLEOTIDE SEQUENCE [LARGE SCALE GENOMIC DNA]</scope>
</reference>
<dbReference type="PANTHER" id="PTHR31630:SF6">
    <property type="entry name" value="PHYTANOYL-COA DIOXYGENASE-RELATED"/>
    <property type="match status" value="1"/>
</dbReference>
<dbReference type="SUPFAM" id="SSF51197">
    <property type="entry name" value="Clavaminate synthase-like"/>
    <property type="match status" value="1"/>
</dbReference>
<protein>
    <recommendedName>
        <fullName evidence="3">Phytanoyl-CoA dioxygenase</fullName>
    </recommendedName>
</protein>
<accession>A0ABN9RMM6</accession>
<dbReference type="EMBL" id="CAUYUJ010007102">
    <property type="protein sequence ID" value="CAK0819570.1"/>
    <property type="molecule type" value="Genomic_DNA"/>
</dbReference>
<dbReference type="PANTHER" id="PTHR31630">
    <property type="entry name" value="PHYTANOYL-COA DIOXYGENASE-RELATED-RELATED"/>
    <property type="match status" value="1"/>
</dbReference>
<dbReference type="Proteomes" id="UP001189429">
    <property type="component" value="Unassembled WGS sequence"/>
</dbReference>
<dbReference type="Gene3D" id="2.60.120.620">
    <property type="entry name" value="q2cbj1_9rhob like domain"/>
    <property type="match status" value="1"/>
</dbReference>
<proteinExistence type="predicted"/>
<comment type="caution">
    <text evidence="1">The sequence shown here is derived from an EMBL/GenBank/DDBJ whole genome shotgun (WGS) entry which is preliminary data.</text>
</comment>
<evidence type="ECO:0008006" key="3">
    <source>
        <dbReference type="Google" id="ProtNLM"/>
    </source>
</evidence>
<dbReference type="InterPro" id="IPR008775">
    <property type="entry name" value="Phytyl_CoA_dOase-like"/>
</dbReference>
<keyword evidence="2" id="KW-1185">Reference proteome</keyword>